<dbReference type="Proteomes" id="UP001059893">
    <property type="component" value="Unassembled WGS sequence"/>
</dbReference>
<proteinExistence type="predicted"/>
<reference evidence="1" key="1">
    <citation type="submission" date="2021-01" db="EMBL/GenBank/DDBJ databases">
        <title>Deciphering the adaptive evolutionary patterns associated with biogeogrpahic diversity in the finger millet blast pathogen Magnaporthe oryzae in Eastern Africa.</title>
        <authorList>
            <person name="Onyema G."/>
            <person name="Shittu T.A."/>
            <person name="Dodsworth S."/>
            <person name="Devilliers S."/>
            <person name="Muthumeenakshi S."/>
            <person name="Sreenivasaprasad S."/>
        </authorList>
    </citation>
    <scope>NUCLEOTIDE SEQUENCE</scope>
    <source>
        <strain evidence="1">D15/s37</strain>
    </source>
</reference>
<comment type="caution">
    <text evidence="1">The sequence shown here is derived from an EMBL/GenBank/DDBJ whole genome shotgun (WGS) entry which is preliminary data.</text>
</comment>
<organism evidence="1 2">
    <name type="scientific">Pyricularia grisea</name>
    <name type="common">Crabgrass-specific blast fungus</name>
    <name type="synonym">Magnaporthe grisea</name>
    <dbReference type="NCBI Taxonomy" id="148305"/>
    <lineage>
        <taxon>Eukaryota</taxon>
        <taxon>Fungi</taxon>
        <taxon>Dikarya</taxon>
        <taxon>Ascomycota</taxon>
        <taxon>Pezizomycotina</taxon>
        <taxon>Sordariomycetes</taxon>
        <taxon>Sordariomycetidae</taxon>
        <taxon>Magnaporthales</taxon>
        <taxon>Pyriculariaceae</taxon>
        <taxon>Pyricularia</taxon>
    </lineage>
</organism>
<sequence length="93" mass="10575">MTILRAFSSRTGPAARHHRELFEVWGISSTSIIGAISQESYTDPEDCIQYLNVAPQRQEEAMTALSSLWSFQGLLSVMTRRNGMRFHRRRSGS</sequence>
<accession>A0ABQ8N3L7</accession>
<name>A0ABQ8N3L7_PYRGI</name>
<dbReference type="EMBL" id="JABSND010000429">
    <property type="protein sequence ID" value="KAI6290719.1"/>
    <property type="molecule type" value="Genomic_DNA"/>
</dbReference>
<keyword evidence="2" id="KW-1185">Reference proteome</keyword>
<gene>
    <name evidence="1" type="ORF">MCOR33_011108</name>
</gene>
<evidence type="ECO:0000313" key="2">
    <source>
        <dbReference type="Proteomes" id="UP001059893"/>
    </source>
</evidence>
<protein>
    <submittedName>
        <fullName evidence="1">Uncharacterized protein</fullName>
    </submittedName>
</protein>
<evidence type="ECO:0000313" key="1">
    <source>
        <dbReference type="EMBL" id="KAI6290719.1"/>
    </source>
</evidence>